<evidence type="ECO:0000256" key="1">
    <source>
        <dbReference type="ARBA" id="ARBA00022801"/>
    </source>
</evidence>
<dbReference type="EMBL" id="FNQG01000002">
    <property type="protein sequence ID" value="SDZ79840.1"/>
    <property type="molecule type" value="Genomic_DNA"/>
</dbReference>
<dbReference type="GO" id="GO:0016787">
    <property type="term" value="F:hydrolase activity"/>
    <property type="evidence" value="ECO:0007669"/>
    <property type="project" value="UniProtKB-KW"/>
</dbReference>
<dbReference type="Pfam" id="PF13286">
    <property type="entry name" value="HD_assoc"/>
    <property type="match status" value="1"/>
</dbReference>
<dbReference type="PANTHER" id="PTHR35795:SF1">
    <property type="entry name" value="BIS(5'-NUCLEOSYL)-TETRAPHOSPHATASE, SYMMETRICAL"/>
    <property type="match status" value="1"/>
</dbReference>
<keyword evidence="1" id="KW-0378">Hydrolase</keyword>
<dbReference type="CDD" id="cd00077">
    <property type="entry name" value="HDc"/>
    <property type="match status" value="1"/>
</dbReference>
<dbReference type="InterPro" id="IPR003607">
    <property type="entry name" value="HD/PDEase_dom"/>
</dbReference>
<dbReference type="Pfam" id="PF01966">
    <property type="entry name" value="HD"/>
    <property type="match status" value="1"/>
</dbReference>
<dbReference type="SMART" id="SM00471">
    <property type="entry name" value="HDc"/>
    <property type="match status" value="1"/>
</dbReference>
<sequence>MMNVRERIEEQEYQILSPFAAKSREARRKYPMEECAFRTKFQRDRDRILHSKSFRRLKHKTQVYIVAGDHYRTRMTHSLEVSQISRTIARGLRLNEDLTEAIALGHDVGHTPFGHAGESVMDELTGHFTHNEQSLRVVEFLERGGQGLNLTYEVKDGIVNHTGKNLPQTLEGRIVRTADRIAYLCHDYDDSLRAGLLKPGDLPQEVYDKLGHDTSQMITSMVADMIVTSQDADDILQSAVIKQAMDVFREFMFTHIYHSDKLFREREQASFVLRELYHYFLENFDQLPQEFINREPCWGRQKIVTDYVAGLTDSYAVALFEEIFMPPMGRALEKNKKGY</sequence>
<name>A0A1H3VYL4_SELRU</name>
<feature type="domain" description="HD" evidence="2">
    <location>
        <begin position="74"/>
        <end position="184"/>
    </location>
</feature>
<dbReference type="PROSITE" id="PS51831">
    <property type="entry name" value="HD"/>
    <property type="match status" value="1"/>
</dbReference>
<accession>A0A1H3VYL4</accession>
<dbReference type="PANTHER" id="PTHR35795">
    <property type="entry name" value="SLR1885 PROTEIN"/>
    <property type="match status" value="1"/>
</dbReference>
<dbReference type="AlphaFoldDB" id="A0A1H3VYL4"/>
<dbReference type="InterPro" id="IPR006674">
    <property type="entry name" value="HD_domain"/>
</dbReference>
<proteinExistence type="predicted"/>
<dbReference type="InterPro" id="IPR026875">
    <property type="entry name" value="PHydrolase_assoc_dom"/>
</dbReference>
<dbReference type="SUPFAM" id="SSF109604">
    <property type="entry name" value="HD-domain/PDEase-like"/>
    <property type="match status" value="1"/>
</dbReference>
<protein>
    <submittedName>
        <fullName evidence="3">dGTPase</fullName>
    </submittedName>
</protein>
<dbReference type="Proteomes" id="UP000183469">
    <property type="component" value="Unassembled WGS sequence"/>
</dbReference>
<evidence type="ECO:0000313" key="4">
    <source>
        <dbReference type="Proteomes" id="UP000183469"/>
    </source>
</evidence>
<gene>
    <name evidence="3" type="ORF">SAMN05660648_00704</name>
</gene>
<dbReference type="InterPro" id="IPR051094">
    <property type="entry name" value="Diverse_Catalytic_Enzymes"/>
</dbReference>
<dbReference type="Gene3D" id="1.10.3210.10">
    <property type="entry name" value="Hypothetical protein af1432"/>
    <property type="match status" value="1"/>
</dbReference>
<evidence type="ECO:0000259" key="2">
    <source>
        <dbReference type="PROSITE" id="PS51831"/>
    </source>
</evidence>
<dbReference type="NCBIfam" id="NF002327">
    <property type="entry name" value="PRK01286.1-2"/>
    <property type="match status" value="1"/>
</dbReference>
<evidence type="ECO:0000313" key="3">
    <source>
        <dbReference type="EMBL" id="SDZ79840.1"/>
    </source>
</evidence>
<reference evidence="3 4" key="1">
    <citation type="submission" date="2016-10" db="EMBL/GenBank/DDBJ databases">
        <authorList>
            <person name="de Groot N.N."/>
        </authorList>
    </citation>
    <scope>NUCLEOTIDE SEQUENCE [LARGE SCALE GENOMIC DNA]</scope>
    <source>
        <strain evidence="3 4">DSM 2872</strain>
    </source>
</reference>
<organism evidence="3 4">
    <name type="scientific">Selenomonas ruminantium</name>
    <dbReference type="NCBI Taxonomy" id="971"/>
    <lineage>
        <taxon>Bacteria</taxon>
        <taxon>Bacillati</taxon>
        <taxon>Bacillota</taxon>
        <taxon>Negativicutes</taxon>
        <taxon>Selenomonadales</taxon>
        <taxon>Selenomonadaceae</taxon>
        <taxon>Selenomonas</taxon>
    </lineage>
</organism>